<dbReference type="CDD" id="cd04301">
    <property type="entry name" value="NAT_SF"/>
    <property type="match status" value="1"/>
</dbReference>
<dbReference type="PANTHER" id="PTHR43617">
    <property type="entry name" value="L-AMINO ACID N-ACETYLTRANSFERASE"/>
    <property type="match status" value="1"/>
</dbReference>
<dbReference type="PROSITE" id="PS51186">
    <property type="entry name" value="GNAT"/>
    <property type="match status" value="1"/>
</dbReference>
<dbReference type="InterPro" id="IPR016181">
    <property type="entry name" value="Acyl_CoA_acyltransferase"/>
</dbReference>
<evidence type="ECO:0000259" key="1">
    <source>
        <dbReference type="PROSITE" id="PS51186"/>
    </source>
</evidence>
<accession>A0ABT9JPQ3</accession>
<keyword evidence="3" id="KW-1185">Reference proteome</keyword>
<gene>
    <name evidence="2" type="ORF">Q9291_01490</name>
</gene>
<sequence length="180" mass="20060">MLLFHQAELSEAGDIAQLVNSAYRGETSRAGWTTEADLLAGLRTTTQEVASIIQREDAFMLIGVERDEIVASICCEWQALAGHNTAHFGMIAVKPKLQNKGYGKAMIAAAEAVTARRWRVVGYHMAVISVRHALIDFYERLGYQRTGEFVAFPEKSELWQPKVEGLNLQYMAKLISRSGQ</sequence>
<dbReference type="Proteomes" id="UP001225906">
    <property type="component" value="Unassembled WGS sequence"/>
</dbReference>
<evidence type="ECO:0000313" key="2">
    <source>
        <dbReference type="EMBL" id="MDP8566511.1"/>
    </source>
</evidence>
<organism evidence="2 3">
    <name type="scientific">Methylophilus aquaticus</name>
    <dbReference type="NCBI Taxonomy" id="1971610"/>
    <lineage>
        <taxon>Bacteria</taxon>
        <taxon>Pseudomonadati</taxon>
        <taxon>Pseudomonadota</taxon>
        <taxon>Betaproteobacteria</taxon>
        <taxon>Nitrosomonadales</taxon>
        <taxon>Methylophilaceae</taxon>
        <taxon>Methylophilus</taxon>
    </lineage>
</organism>
<dbReference type="InterPro" id="IPR000182">
    <property type="entry name" value="GNAT_dom"/>
</dbReference>
<protein>
    <submittedName>
        <fullName evidence="2">GNAT family N-acetyltransferase</fullName>
    </submittedName>
</protein>
<feature type="domain" description="N-acetyltransferase" evidence="1">
    <location>
        <begin position="2"/>
        <end position="176"/>
    </location>
</feature>
<dbReference type="EMBL" id="JAVCAP010000001">
    <property type="protein sequence ID" value="MDP8566511.1"/>
    <property type="molecule type" value="Genomic_DNA"/>
</dbReference>
<proteinExistence type="predicted"/>
<dbReference type="InterPro" id="IPR050276">
    <property type="entry name" value="MshD_Acetyltransferase"/>
</dbReference>
<name>A0ABT9JPQ3_9PROT</name>
<evidence type="ECO:0000313" key="3">
    <source>
        <dbReference type="Proteomes" id="UP001225906"/>
    </source>
</evidence>
<dbReference type="RefSeq" id="WP_306388205.1">
    <property type="nucleotide sequence ID" value="NZ_JAVCAP010000001.1"/>
</dbReference>
<comment type="caution">
    <text evidence="2">The sequence shown here is derived from an EMBL/GenBank/DDBJ whole genome shotgun (WGS) entry which is preliminary data.</text>
</comment>
<dbReference type="PANTHER" id="PTHR43617:SF9">
    <property type="entry name" value="GNAT FAMILY ACETYLTRANSFERASE"/>
    <property type="match status" value="1"/>
</dbReference>
<dbReference type="Pfam" id="PF00583">
    <property type="entry name" value="Acetyltransf_1"/>
    <property type="match status" value="1"/>
</dbReference>
<dbReference type="Gene3D" id="3.40.630.30">
    <property type="match status" value="1"/>
</dbReference>
<reference evidence="3" key="1">
    <citation type="journal article" date="2019" name="Int. J. Syst. Evol. Microbiol.">
        <title>The Global Catalogue of Microorganisms (GCM) 10K type strain sequencing project: providing services to taxonomists for standard genome sequencing and annotation.</title>
        <authorList>
            <consortium name="The Broad Institute Genomics Platform"/>
            <consortium name="The Broad Institute Genome Sequencing Center for Infectious Disease"/>
            <person name="Wu L."/>
            <person name="Ma J."/>
        </authorList>
    </citation>
    <scope>NUCLEOTIDE SEQUENCE [LARGE SCALE GENOMIC DNA]</scope>
    <source>
        <strain evidence="3">VKM B-3159</strain>
    </source>
</reference>
<dbReference type="SUPFAM" id="SSF55729">
    <property type="entry name" value="Acyl-CoA N-acyltransferases (Nat)"/>
    <property type="match status" value="1"/>
</dbReference>